<feature type="coiled-coil region" evidence="1">
    <location>
        <begin position="336"/>
        <end position="363"/>
    </location>
</feature>
<dbReference type="eggNOG" id="ENOG502RS0T">
    <property type="taxonomic scope" value="Eukaryota"/>
</dbReference>
<protein>
    <submittedName>
        <fullName evidence="3">Piso0_005538 protein</fullName>
    </submittedName>
</protein>
<evidence type="ECO:0000313" key="4">
    <source>
        <dbReference type="Proteomes" id="UP000005222"/>
    </source>
</evidence>
<feature type="compositionally biased region" description="Polar residues" evidence="2">
    <location>
        <begin position="1"/>
        <end position="16"/>
    </location>
</feature>
<evidence type="ECO:0000313" key="3">
    <source>
        <dbReference type="EMBL" id="CCE85900.1"/>
    </source>
</evidence>
<gene>
    <name evidence="3" type="primary">Piso0_005538</name>
    <name evidence="3" type="ORF">GNLVRS01_PISO0M16864g</name>
</gene>
<accession>G8Y289</accession>
<dbReference type="AlphaFoldDB" id="G8Y289"/>
<dbReference type="OrthoDB" id="4094906at2759"/>
<keyword evidence="4" id="KW-1185">Reference proteome</keyword>
<dbReference type="InParanoid" id="G8Y289"/>
<keyword evidence="1" id="KW-0175">Coiled coil</keyword>
<feature type="compositionally biased region" description="Low complexity" evidence="2">
    <location>
        <begin position="224"/>
        <end position="246"/>
    </location>
</feature>
<evidence type="ECO:0000256" key="2">
    <source>
        <dbReference type="SAM" id="MobiDB-lite"/>
    </source>
</evidence>
<name>G8Y289_PICSO</name>
<dbReference type="EMBL" id="FO082047">
    <property type="protein sequence ID" value="CCE85900.1"/>
    <property type="molecule type" value="Genomic_DNA"/>
</dbReference>
<reference evidence="3 4" key="1">
    <citation type="journal article" date="2012" name="G3 (Bethesda)">
        <title>Pichia sorbitophila, an interspecies yeast hybrid reveals early steps of genome resolution following polyploidization.</title>
        <authorList>
            <person name="Leh Louis V."/>
            <person name="Despons L."/>
            <person name="Friedrich A."/>
            <person name="Martin T."/>
            <person name="Durrens P."/>
            <person name="Casaregola S."/>
            <person name="Neuveglise C."/>
            <person name="Fairhead C."/>
            <person name="Marck C."/>
            <person name="Cruz J.A."/>
            <person name="Straub M.L."/>
            <person name="Kugler V."/>
            <person name="Sacerdot C."/>
            <person name="Uzunov Z."/>
            <person name="Thierry A."/>
            <person name="Weiss S."/>
            <person name="Bleykasten C."/>
            <person name="De Montigny J."/>
            <person name="Jacques N."/>
            <person name="Jung P."/>
            <person name="Lemaire M."/>
            <person name="Mallet S."/>
            <person name="Morel G."/>
            <person name="Richard G.F."/>
            <person name="Sarkar A."/>
            <person name="Savel G."/>
            <person name="Schacherer J."/>
            <person name="Seret M.L."/>
            <person name="Talla E."/>
            <person name="Samson G."/>
            <person name="Jubin C."/>
            <person name="Poulain J."/>
            <person name="Vacherie B."/>
            <person name="Barbe V."/>
            <person name="Pelletier E."/>
            <person name="Sherman D.J."/>
            <person name="Westhof E."/>
            <person name="Weissenbach J."/>
            <person name="Baret P.V."/>
            <person name="Wincker P."/>
            <person name="Gaillardin C."/>
            <person name="Dujon B."/>
            <person name="Souciet J.L."/>
        </authorList>
    </citation>
    <scope>NUCLEOTIDE SEQUENCE [LARGE SCALE GENOMIC DNA]</scope>
    <source>
        <strain evidence="4">ATCC MYA-4447 / BCRC 22081 / CBS 7064 / NBRC 10061 / NRRL Y-12695</strain>
    </source>
</reference>
<feature type="compositionally biased region" description="Basic and acidic residues" evidence="2">
    <location>
        <begin position="254"/>
        <end position="269"/>
    </location>
</feature>
<evidence type="ECO:0000256" key="1">
    <source>
        <dbReference type="SAM" id="Coils"/>
    </source>
</evidence>
<dbReference type="Proteomes" id="UP000005222">
    <property type="component" value="Chromosome M"/>
</dbReference>
<dbReference type="HOGENOM" id="CLU_719835_0_0_1"/>
<feature type="region of interest" description="Disordered" evidence="2">
    <location>
        <begin position="1"/>
        <end position="33"/>
    </location>
</feature>
<organism evidence="3 4">
    <name type="scientific">Pichia sorbitophila (strain ATCC MYA-4447 / BCRC 22081 / CBS 7064 / NBRC 10061 / NRRL Y-12695)</name>
    <name type="common">Hybrid yeast</name>
    <dbReference type="NCBI Taxonomy" id="559304"/>
    <lineage>
        <taxon>Eukaryota</taxon>
        <taxon>Fungi</taxon>
        <taxon>Dikarya</taxon>
        <taxon>Ascomycota</taxon>
        <taxon>Saccharomycotina</taxon>
        <taxon>Pichiomycetes</taxon>
        <taxon>Debaryomycetaceae</taxon>
        <taxon>Millerozyma</taxon>
    </lineage>
</organism>
<sequence length="384" mass="43314">MKNGNTSQVKDSSSITDPYLGKRSTIHTSTSKERVNIEDGTLNGYDKNLSDIPYKRETIERSDAYQEKAPSKTNYQEDGSLYKTNLDRDSMIFKGIKRTKLSGYDLKLILYLIIKIKPFKYIGEKSLSQTKKWESIQTKFADMKSGIGNESSNSVIPTIRTLQRQLANTIRKTKLKASKDVEKYQDDSATYAFINSLNLGSSVEELEMAVLRLHELSEKFKSGQGSTLASLTSSSSRSPPSSFMASKELPVQPQDKEQSHASDTPRRTDGPSNGNGSLDERLKTTRDKLRNTISSDAHSPHQLFELVNLFVDQVSEFNSLKQEENRQVSEETNMVIQQQQTRCKRIIEQNQQLIKEQDNLSKQLMSDILSHLSNRPGPQSGLSV</sequence>
<proteinExistence type="predicted"/>
<feature type="region of interest" description="Disordered" evidence="2">
    <location>
        <begin position="224"/>
        <end position="281"/>
    </location>
</feature>